<reference evidence="2 3" key="1">
    <citation type="submission" date="2016-11" db="EMBL/GenBank/DDBJ databases">
        <authorList>
            <person name="Jaros S."/>
            <person name="Januszkiewicz K."/>
            <person name="Wedrychowicz H."/>
        </authorList>
    </citation>
    <scope>NUCLEOTIDE SEQUENCE [LARGE SCALE GENOMIC DNA]</scope>
    <source>
        <strain evidence="2 3">DSM 21074</strain>
    </source>
</reference>
<keyword evidence="1" id="KW-0812">Transmembrane</keyword>
<feature type="transmembrane region" description="Helical" evidence="1">
    <location>
        <begin position="21"/>
        <end position="36"/>
    </location>
</feature>
<name>A0A1M6EFC6_9BACT</name>
<protein>
    <submittedName>
        <fullName evidence="2">Uncharacterized protein</fullName>
    </submittedName>
</protein>
<evidence type="ECO:0000313" key="2">
    <source>
        <dbReference type="EMBL" id="SHI84186.1"/>
    </source>
</evidence>
<dbReference type="RefSeq" id="WP_073107674.1">
    <property type="nucleotide sequence ID" value="NZ_FQYN01000003.1"/>
</dbReference>
<feature type="transmembrane region" description="Helical" evidence="1">
    <location>
        <begin position="114"/>
        <end position="131"/>
    </location>
</feature>
<evidence type="ECO:0000313" key="3">
    <source>
        <dbReference type="Proteomes" id="UP000184418"/>
    </source>
</evidence>
<gene>
    <name evidence="2" type="ORF">SAMN02745146_1674</name>
</gene>
<keyword evidence="3" id="KW-1185">Reference proteome</keyword>
<dbReference type="AlphaFoldDB" id="A0A1M6EFC6"/>
<keyword evidence="1" id="KW-1133">Transmembrane helix</keyword>
<accession>A0A1M6EFC6</accession>
<dbReference type="OrthoDB" id="884849at2"/>
<evidence type="ECO:0000256" key="1">
    <source>
        <dbReference type="SAM" id="Phobius"/>
    </source>
</evidence>
<dbReference type="Proteomes" id="UP000184418">
    <property type="component" value="Unassembled WGS sequence"/>
</dbReference>
<dbReference type="EMBL" id="FQYN01000003">
    <property type="protein sequence ID" value="SHI84186.1"/>
    <property type="molecule type" value="Genomic_DNA"/>
</dbReference>
<proteinExistence type="predicted"/>
<organism evidence="2 3">
    <name type="scientific">Hymenobacter daecheongensis DSM 21074</name>
    <dbReference type="NCBI Taxonomy" id="1121955"/>
    <lineage>
        <taxon>Bacteria</taxon>
        <taxon>Pseudomonadati</taxon>
        <taxon>Bacteroidota</taxon>
        <taxon>Cytophagia</taxon>
        <taxon>Cytophagales</taxon>
        <taxon>Hymenobacteraceae</taxon>
        <taxon>Hymenobacter</taxon>
    </lineage>
</organism>
<sequence length="144" mass="17192">MINLFDESVRRQLRWEELQKIMVLLLGTLLLAWWFQNDYRLFIEPVHTPARILKVTDWAIDYEFYDSLADQTLTFRHELSPEQARRLRTHTALDVVYAASNSDVVVVPSLKRQLPVWVFAALHLLCFVALLRSIRDWWRLRPTQ</sequence>
<keyword evidence="1" id="KW-0472">Membrane</keyword>